<evidence type="ECO:0000313" key="6">
    <source>
        <dbReference type="EMBL" id="RAW22291.1"/>
    </source>
</evidence>
<proteinExistence type="predicted"/>
<sequence length="47" mass="5434">MPKANCEKRLQTCMKAKCKAIRNPRKRDECFSTAKIFYIGANVRLLS</sequence>
<dbReference type="EMBL" id="RCML01003310">
    <property type="protein sequence ID" value="KAG2955992.1"/>
    <property type="molecule type" value="Genomic_DNA"/>
</dbReference>
<evidence type="ECO:0000313" key="3">
    <source>
        <dbReference type="EMBL" id="KAG2875969.1"/>
    </source>
</evidence>
<dbReference type="Proteomes" id="UP000735874">
    <property type="component" value="Unassembled WGS sequence"/>
</dbReference>
<protein>
    <submittedName>
        <fullName evidence="6">Uncharacterized protein</fullName>
    </submittedName>
</protein>
<dbReference type="Proteomes" id="UP000760860">
    <property type="component" value="Unassembled WGS sequence"/>
</dbReference>
<dbReference type="EMBL" id="RCMK01003236">
    <property type="protein sequence ID" value="KAG2875969.1"/>
    <property type="molecule type" value="Genomic_DNA"/>
</dbReference>
<reference evidence="1" key="2">
    <citation type="submission" date="2018-10" db="EMBL/GenBank/DDBJ databases">
        <title>Effector identification in a new, highly contiguous assembly of the strawberry crown rot pathogen Phytophthora cactorum.</title>
        <authorList>
            <person name="Armitage A.D."/>
            <person name="Nellist C.F."/>
            <person name="Bates H."/>
            <person name="Vickerstaff R.J."/>
            <person name="Harrison R.J."/>
        </authorList>
    </citation>
    <scope>NUCLEOTIDE SEQUENCE</scope>
    <source>
        <strain evidence="1">15-7</strain>
        <strain evidence="2">4032</strain>
        <strain evidence="3">4040</strain>
        <strain evidence="4">P415</strain>
        <strain evidence="5">P421</strain>
    </source>
</reference>
<dbReference type="EMBL" id="MJFZ01001363">
    <property type="protein sequence ID" value="RAW22291.1"/>
    <property type="molecule type" value="Genomic_DNA"/>
</dbReference>
<evidence type="ECO:0000313" key="2">
    <source>
        <dbReference type="EMBL" id="KAG2872694.1"/>
    </source>
</evidence>
<evidence type="ECO:0000313" key="5">
    <source>
        <dbReference type="EMBL" id="KAG3198425.1"/>
    </source>
</evidence>
<dbReference type="EMBL" id="RCMG01003109">
    <property type="protein sequence ID" value="KAG2803407.1"/>
    <property type="molecule type" value="Genomic_DNA"/>
</dbReference>
<dbReference type="EMBL" id="RCMI01003356">
    <property type="protein sequence ID" value="KAG2872694.1"/>
    <property type="molecule type" value="Genomic_DNA"/>
</dbReference>
<dbReference type="VEuPathDB" id="FungiDB:PC110_g21267"/>
<evidence type="ECO:0000313" key="4">
    <source>
        <dbReference type="EMBL" id="KAG2955992.1"/>
    </source>
</evidence>
<dbReference type="OrthoDB" id="3935740at2759"/>
<dbReference type="AlphaFoldDB" id="A0A329RD45"/>
<dbReference type="EMBL" id="RCMV01003536">
    <property type="protein sequence ID" value="KAG3198425.1"/>
    <property type="molecule type" value="Genomic_DNA"/>
</dbReference>
<gene>
    <name evidence="6" type="ORF">PC110_g21267</name>
    <name evidence="1" type="ORF">PC113_g24400</name>
    <name evidence="2" type="ORF">PC115_g24546</name>
    <name evidence="3" type="ORF">PC117_g27336</name>
    <name evidence="4" type="ORF">PC118_g24677</name>
    <name evidence="5" type="ORF">PC129_g24351</name>
</gene>
<evidence type="ECO:0000313" key="1">
    <source>
        <dbReference type="EMBL" id="KAG2803407.1"/>
    </source>
</evidence>
<name>A0A329RD45_9STRA</name>
<organism evidence="6 7">
    <name type="scientific">Phytophthora cactorum</name>
    <dbReference type="NCBI Taxonomy" id="29920"/>
    <lineage>
        <taxon>Eukaryota</taxon>
        <taxon>Sar</taxon>
        <taxon>Stramenopiles</taxon>
        <taxon>Oomycota</taxon>
        <taxon>Peronosporomycetes</taxon>
        <taxon>Peronosporales</taxon>
        <taxon>Peronosporaceae</taxon>
        <taxon>Phytophthora</taxon>
    </lineage>
</organism>
<reference evidence="6 7" key="1">
    <citation type="submission" date="2018-01" db="EMBL/GenBank/DDBJ databases">
        <title>Draft genome of the strawberry crown rot pathogen Phytophthora cactorum.</title>
        <authorList>
            <person name="Armitage A.D."/>
            <person name="Lysoe E."/>
            <person name="Nellist C.F."/>
            <person name="Harrison R.J."/>
            <person name="Brurberg M.B."/>
        </authorList>
    </citation>
    <scope>NUCLEOTIDE SEQUENCE [LARGE SCALE GENOMIC DNA]</scope>
    <source>
        <strain evidence="6 7">10300</strain>
    </source>
</reference>
<dbReference type="Proteomes" id="UP000774804">
    <property type="component" value="Unassembled WGS sequence"/>
</dbReference>
<comment type="caution">
    <text evidence="6">The sequence shown here is derived from an EMBL/GenBank/DDBJ whole genome shotgun (WGS) entry which is preliminary data.</text>
</comment>
<dbReference type="Proteomes" id="UP000736787">
    <property type="component" value="Unassembled WGS sequence"/>
</dbReference>
<keyword evidence="7" id="KW-1185">Reference proteome</keyword>
<evidence type="ECO:0000313" key="7">
    <source>
        <dbReference type="Proteomes" id="UP000251314"/>
    </source>
</evidence>
<dbReference type="STRING" id="29920.A0A329RD45"/>
<accession>A0A329RD45</accession>
<dbReference type="Proteomes" id="UP000697107">
    <property type="component" value="Unassembled WGS sequence"/>
</dbReference>
<dbReference type="Proteomes" id="UP000251314">
    <property type="component" value="Unassembled WGS sequence"/>
</dbReference>